<dbReference type="OrthoDB" id="3535423at2759"/>
<organism evidence="1 2">
    <name type="scientific">Cladophialophora psammophila CBS 110553</name>
    <dbReference type="NCBI Taxonomy" id="1182543"/>
    <lineage>
        <taxon>Eukaryota</taxon>
        <taxon>Fungi</taxon>
        <taxon>Dikarya</taxon>
        <taxon>Ascomycota</taxon>
        <taxon>Pezizomycotina</taxon>
        <taxon>Eurotiomycetes</taxon>
        <taxon>Chaetothyriomycetidae</taxon>
        <taxon>Chaetothyriales</taxon>
        <taxon>Herpotrichiellaceae</taxon>
        <taxon>Cladophialophora</taxon>
    </lineage>
</organism>
<dbReference type="RefSeq" id="XP_007742154.1">
    <property type="nucleotide sequence ID" value="XM_007743964.1"/>
</dbReference>
<keyword evidence="2" id="KW-1185">Reference proteome</keyword>
<sequence length="143" mass="15782">MKIIIAGATGFVGKEVVVQSIENSRISSIIVLTRRHIDKILSQHPKGAQGCVWCLGGKVEDFPDLETARKVGVNFTLTAAHAFVKGICPSLQPGQRFRFVFCSGNGAEWGQDKRLWVFSDTRKLKEAAERGLLDIAEDNRDVI</sequence>
<dbReference type="InterPro" id="IPR036291">
    <property type="entry name" value="NAD(P)-bd_dom_sf"/>
</dbReference>
<dbReference type="PANTHER" id="PTHR14097">
    <property type="entry name" value="OXIDOREDUCTASE HTATIP2"/>
    <property type="match status" value="1"/>
</dbReference>
<reference evidence="1 2" key="1">
    <citation type="submission" date="2013-03" db="EMBL/GenBank/DDBJ databases">
        <title>The Genome Sequence of Cladophialophora psammophila CBS 110553.</title>
        <authorList>
            <consortium name="The Broad Institute Genomics Platform"/>
            <person name="Cuomo C."/>
            <person name="de Hoog S."/>
            <person name="Gorbushina A."/>
            <person name="Walker B."/>
            <person name="Young S.K."/>
            <person name="Zeng Q."/>
            <person name="Gargeya S."/>
            <person name="Fitzgerald M."/>
            <person name="Haas B."/>
            <person name="Abouelleil A."/>
            <person name="Allen A.W."/>
            <person name="Alvarado L."/>
            <person name="Arachchi H.M."/>
            <person name="Berlin A.M."/>
            <person name="Chapman S.B."/>
            <person name="Gainer-Dewar J."/>
            <person name="Goldberg J."/>
            <person name="Griggs A."/>
            <person name="Gujja S."/>
            <person name="Hansen M."/>
            <person name="Howarth C."/>
            <person name="Imamovic A."/>
            <person name="Ireland A."/>
            <person name="Larimer J."/>
            <person name="McCowan C."/>
            <person name="Murphy C."/>
            <person name="Pearson M."/>
            <person name="Poon T.W."/>
            <person name="Priest M."/>
            <person name="Roberts A."/>
            <person name="Saif S."/>
            <person name="Shea T."/>
            <person name="Sisk P."/>
            <person name="Sykes S."/>
            <person name="Wortman J."/>
            <person name="Nusbaum C."/>
            <person name="Birren B."/>
        </authorList>
    </citation>
    <scope>NUCLEOTIDE SEQUENCE [LARGE SCALE GENOMIC DNA]</scope>
    <source>
        <strain evidence="1 2">CBS 110553</strain>
    </source>
</reference>
<evidence type="ECO:0000313" key="1">
    <source>
        <dbReference type="EMBL" id="EXJ73591.1"/>
    </source>
</evidence>
<accession>W9X9H7</accession>
<dbReference type="AlphaFoldDB" id="W9X9H7"/>
<protein>
    <recommendedName>
        <fullName evidence="3">NAD(P)-binding domain-containing protein</fullName>
    </recommendedName>
</protein>
<evidence type="ECO:0008006" key="3">
    <source>
        <dbReference type="Google" id="ProtNLM"/>
    </source>
</evidence>
<evidence type="ECO:0000313" key="2">
    <source>
        <dbReference type="Proteomes" id="UP000019471"/>
    </source>
</evidence>
<dbReference type="STRING" id="1182543.W9X9H7"/>
<dbReference type="Proteomes" id="UP000019471">
    <property type="component" value="Unassembled WGS sequence"/>
</dbReference>
<gene>
    <name evidence="1" type="ORF">A1O5_03353</name>
</gene>
<dbReference type="EMBL" id="AMGX01000004">
    <property type="protein sequence ID" value="EXJ73591.1"/>
    <property type="molecule type" value="Genomic_DNA"/>
</dbReference>
<dbReference type="Gene3D" id="3.40.50.720">
    <property type="entry name" value="NAD(P)-binding Rossmann-like Domain"/>
    <property type="match status" value="1"/>
</dbReference>
<dbReference type="GeneID" id="19188081"/>
<dbReference type="HOGENOM" id="CLU_071330_0_1_1"/>
<dbReference type="PANTHER" id="PTHR14097:SF8">
    <property type="entry name" value="NAD(P)-BINDING DOMAIN-CONTAINING PROTEIN"/>
    <property type="match status" value="1"/>
</dbReference>
<dbReference type="eggNOG" id="ENOG502S8IP">
    <property type="taxonomic scope" value="Eukaryota"/>
</dbReference>
<dbReference type="SUPFAM" id="SSF51735">
    <property type="entry name" value="NAD(P)-binding Rossmann-fold domains"/>
    <property type="match status" value="1"/>
</dbReference>
<proteinExistence type="predicted"/>
<name>W9X9H7_9EURO</name>
<comment type="caution">
    <text evidence="1">The sequence shown here is derived from an EMBL/GenBank/DDBJ whole genome shotgun (WGS) entry which is preliminary data.</text>
</comment>